<dbReference type="Proteomes" id="UP000789405">
    <property type="component" value="Unassembled WGS sequence"/>
</dbReference>
<sequence>WKVFVEWINNKKLNIQIKCMVQFGQFFYTKFFEFLTGFDNISRIPENNKSKFLPPGYRAHELPDQVSFWLGELQRA</sequence>
<keyword evidence="2" id="KW-1185">Reference proteome</keyword>
<comment type="caution">
    <text evidence="1">The sequence shown here is derived from an EMBL/GenBank/DDBJ whole genome shotgun (WGS) entry which is preliminary data.</text>
</comment>
<dbReference type="EMBL" id="CAJVPY010073419">
    <property type="protein sequence ID" value="CAG8829542.1"/>
    <property type="molecule type" value="Genomic_DNA"/>
</dbReference>
<organism evidence="1 2">
    <name type="scientific">Dentiscutata erythropus</name>
    <dbReference type="NCBI Taxonomy" id="1348616"/>
    <lineage>
        <taxon>Eukaryota</taxon>
        <taxon>Fungi</taxon>
        <taxon>Fungi incertae sedis</taxon>
        <taxon>Mucoromycota</taxon>
        <taxon>Glomeromycotina</taxon>
        <taxon>Glomeromycetes</taxon>
        <taxon>Diversisporales</taxon>
        <taxon>Gigasporaceae</taxon>
        <taxon>Dentiscutata</taxon>
    </lineage>
</organism>
<gene>
    <name evidence="1" type="ORF">DERYTH_LOCUS28708</name>
</gene>
<dbReference type="AlphaFoldDB" id="A0A9N9KH15"/>
<evidence type="ECO:0000313" key="2">
    <source>
        <dbReference type="Proteomes" id="UP000789405"/>
    </source>
</evidence>
<feature type="non-terminal residue" evidence="1">
    <location>
        <position position="76"/>
    </location>
</feature>
<name>A0A9N9KH15_9GLOM</name>
<evidence type="ECO:0000313" key="1">
    <source>
        <dbReference type="EMBL" id="CAG8829542.1"/>
    </source>
</evidence>
<reference evidence="1" key="1">
    <citation type="submission" date="2021-06" db="EMBL/GenBank/DDBJ databases">
        <authorList>
            <person name="Kallberg Y."/>
            <person name="Tangrot J."/>
            <person name="Rosling A."/>
        </authorList>
    </citation>
    <scope>NUCLEOTIDE SEQUENCE</scope>
    <source>
        <strain evidence="1">MA453B</strain>
    </source>
</reference>
<feature type="non-terminal residue" evidence="1">
    <location>
        <position position="1"/>
    </location>
</feature>
<protein>
    <submittedName>
        <fullName evidence="1">28359_t:CDS:1</fullName>
    </submittedName>
</protein>
<accession>A0A9N9KH15</accession>
<dbReference type="OrthoDB" id="2419893at2759"/>
<proteinExistence type="predicted"/>